<reference evidence="3" key="1">
    <citation type="submission" date="2023-08" db="EMBL/GenBank/DDBJ databases">
        <title>A de novo genome assembly of Solanum verrucosum Schlechtendal, a Mexican diploid species geographically isolated from the other diploid A-genome species in potato relatives.</title>
        <authorList>
            <person name="Hosaka K."/>
        </authorList>
    </citation>
    <scope>NUCLEOTIDE SEQUENCE</scope>
    <source>
        <tissue evidence="3">Young leaves</tissue>
    </source>
</reference>
<dbReference type="InterPro" id="IPR025558">
    <property type="entry name" value="DUF4283"/>
</dbReference>
<evidence type="ECO:0000313" key="3">
    <source>
        <dbReference type="EMBL" id="WMV54545.1"/>
    </source>
</evidence>
<dbReference type="Pfam" id="PF14111">
    <property type="entry name" value="DUF4283"/>
    <property type="match status" value="1"/>
</dbReference>
<dbReference type="PANTHER" id="PTHR31286:SF99">
    <property type="entry name" value="DUF4283 DOMAIN-CONTAINING PROTEIN"/>
    <property type="match status" value="1"/>
</dbReference>
<keyword evidence="4" id="KW-1185">Reference proteome</keyword>
<sequence>MEDNTSHSQQVNKEVETHEKDQSEEVTKKIKKIFLSEEENERLYTPGKYSLIIKLLGKRISHQYLKTKIQQLWKPSELFPLIDLGEDFYIVKFLKEENMAHVLNHGLWFINNHFLTVQRWKPNLFKRKQPSHTLLSGLDYLNYPQNFMMEKF</sequence>
<evidence type="ECO:0000256" key="1">
    <source>
        <dbReference type="SAM" id="MobiDB-lite"/>
    </source>
</evidence>
<dbReference type="Proteomes" id="UP001234989">
    <property type="component" value="Chromosome 11"/>
</dbReference>
<feature type="compositionally biased region" description="Polar residues" evidence="1">
    <location>
        <begin position="1"/>
        <end position="12"/>
    </location>
</feature>
<proteinExistence type="predicted"/>
<feature type="compositionally biased region" description="Basic and acidic residues" evidence="1">
    <location>
        <begin position="13"/>
        <end position="26"/>
    </location>
</feature>
<gene>
    <name evidence="3" type="ORF">MTR67_047930</name>
</gene>
<feature type="region of interest" description="Disordered" evidence="1">
    <location>
        <begin position="1"/>
        <end position="26"/>
    </location>
</feature>
<accession>A0AAF0ZZ28</accession>
<feature type="domain" description="DUF4283" evidence="2">
    <location>
        <begin position="48"/>
        <end position="123"/>
    </location>
</feature>
<evidence type="ECO:0000313" key="4">
    <source>
        <dbReference type="Proteomes" id="UP001234989"/>
    </source>
</evidence>
<protein>
    <recommendedName>
        <fullName evidence="2">DUF4283 domain-containing protein</fullName>
    </recommendedName>
</protein>
<dbReference type="PANTHER" id="PTHR31286">
    <property type="entry name" value="GLYCINE-RICH CELL WALL STRUCTURAL PROTEIN 1.8-LIKE"/>
    <property type="match status" value="1"/>
</dbReference>
<name>A0AAF0ZZ28_SOLVR</name>
<dbReference type="InterPro" id="IPR040256">
    <property type="entry name" value="At4g02000-like"/>
</dbReference>
<dbReference type="EMBL" id="CP133622">
    <property type="protein sequence ID" value="WMV54545.1"/>
    <property type="molecule type" value="Genomic_DNA"/>
</dbReference>
<dbReference type="AlphaFoldDB" id="A0AAF0ZZ28"/>
<organism evidence="3 4">
    <name type="scientific">Solanum verrucosum</name>
    <dbReference type="NCBI Taxonomy" id="315347"/>
    <lineage>
        <taxon>Eukaryota</taxon>
        <taxon>Viridiplantae</taxon>
        <taxon>Streptophyta</taxon>
        <taxon>Embryophyta</taxon>
        <taxon>Tracheophyta</taxon>
        <taxon>Spermatophyta</taxon>
        <taxon>Magnoliopsida</taxon>
        <taxon>eudicotyledons</taxon>
        <taxon>Gunneridae</taxon>
        <taxon>Pentapetalae</taxon>
        <taxon>asterids</taxon>
        <taxon>lamiids</taxon>
        <taxon>Solanales</taxon>
        <taxon>Solanaceae</taxon>
        <taxon>Solanoideae</taxon>
        <taxon>Solaneae</taxon>
        <taxon>Solanum</taxon>
    </lineage>
</organism>
<evidence type="ECO:0000259" key="2">
    <source>
        <dbReference type="Pfam" id="PF14111"/>
    </source>
</evidence>